<evidence type="ECO:0000313" key="2">
    <source>
        <dbReference type="Proteomes" id="UP000199615"/>
    </source>
</evidence>
<reference evidence="2" key="1">
    <citation type="submission" date="2016-10" db="EMBL/GenBank/DDBJ databases">
        <authorList>
            <person name="Varghese N."/>
            <person name="Submissions S."/>
        </authorList>
    </citation>
    <scope>NUCLEOTIDE SEQUENCE [LARGE SCALE GENOMIC DNA]</scope>
    <source>
        <strain evidence="2">DSM 123</strain>
    </source>
</reference>
<dbReference type="RefSeq" id="WP_139202644.1">
    <property type="nucleotide sequence ID" value="NZ_FODT01000007.1"/>
</dbReference>
<organism evidence="1 2">
    <name type="scientific">Rhodopseudomonas pseudopalustris</name>
    <dbReference type="NCBI Taxonomy" id="1513892"/>
    <lineage>
        <taxon>Bacteria</taxon>
        <taxon>Pseudomonadati</taxon>
        <taxon>Pseudomonadota</taxon>
        <taxon>Alphaproteobacteria</taxon>
        <taxon>Hyphomicrobiales</taxon>
        <taxon>Nitrobacteraceae</taxon>
        <taxon>Rhodopseudomonas</taxon>
    </lineage>
</organism>
<name>A0A1H8UGA1_9BRAD</name>
<protein>
    <submittedName>
        <fullName evidence="1">Uncharacterized protein</fullName>
    </submittedName>
</protein>
<gene>
    <name evidence="1" type="ORF">SAMN05444123_10723</name>
</gene>
<accession>A0A1H8UGA1</accession>
<sequence>MRNCTPHRGANVVRGVFPAMRSILFLNFIQPNSGRLQIGDADVAQPPRQSKRLVAYLPDPVRVSDVSARFVTPAVYSQFFLF</sequence>
<keyword evidence="2" id="KW-1185">Reference proteome</keyword>
<proteinExistence type="predicted"/>
<dbReference type="EMBL" id="FODT01000007">
    <property type="protein sequence ID" value="SEP01923.1"/>
    <property type="molecule type" value="Genomic_DNA"/>
</dbReference>
<dbReference type="AlphaFoldDB" id="A0A1H8UGA1"/>
<evidence type="ECO:0000313" key="1">
    <source>
        <dbReference type="EMBL" id="SEP01923.1"/>
    </source>
</evidence>
<dbReference type="Proteomes" id="UP000199615">
    <property type="component" value="Unassembled WGS sequence"/>
</dbReference>